<keyword evidence="1" id="KW-0812">Transmembrane</keyword>
<dbReference type="Pfam" id="PF08695">
    <property type="entry name" value="Coa1"/>
    <property type="match status" value="1"/>
</dbReference>
<dbReference type="GO" id="GO:0033617">
    <property type="term" value="P:mitochondrial respiratory chain complex IV assembly"/>
    <property type="evidence" value="ECO:0007669"/>
    <property type="project" value="TreeGrafter"/>
</dbReference>
<dbReference type="GO" id="GO:0032981">
    <property type="term" value="P:mitochondrial respiratory chain complex I assembly"/>
    <property type="evidence" value="ECO:0007669"/>
    <property type="project" value="TreeGrafter"/>
</dbReference>
<dbReference type="InterPro" id="IPR014807">
    <property type="entry name" value="Coa1"/>
</dbReference>
<evidence type="ECO:0000313" key="2">
    <source>
        <dbReference type="Ensembl" id="ENSDCDP00010010011.1"/>
    </source>
</evidence>
<reference evidence="2 3" key="1">
    <citation type="submission" date="2020-06" db="EMBL/GenBank/DDBJ databases">
        <authorList>
            <consortium name="Wellcome Sanger Institute Data Sharing"/>
        </authorList>
    </citation>
    <scope>NUCLEOTIDE SEQUENCE [LARGE SCALE GENOMIC DNA]</scope>
</reference>
<evidence type="ECO:0000256" key="1">
    <source>
        <dbReference type="SAM" id="Phobius"/>
    </source>
</evidence>
<gene>
    <name evidence="2" type="primary">LOC114787597</name>
</gene>
<reference evidence="2" key="3">
    <citation type="submission" date="2025-09" db="UniProtKB">
        <authorList>
            <consortium name="Ensembl"/>
        </authorList>
    </citation>
    <scope>IDENTIFICATION</scope>
</reference>
<dbReference type="Proteomes" id="UP000694580">
    <property type="component" value="Chromosome 4"/>
</dbReference>
<dbReference type="Ensembl" id="ENSDCDT00010010505.1">
    <property type="protein sequence ID" value="ENSDCDP00010010011.1"/>
    <property type="gene ID" value="ENSDCDG00010004449.1"/>
</dbReference>
<protein>
    <recommendedName>
        <fullName evidence="4">Cytochrome c oxidase assembly factor 1 homolog</fullName>
    </recommendedName>
</protein>
<dbReference type="PROSITE" id="PS51257">
    <property type="entry name" value="PROKAR_LIPOPROTEIN"/>
    <property type="match status" value="1"/>
</dbReference>
<keyword evidence="3" id="KW-1185">Reference proteome</keyword>
<reference evidence="2" key="2">
    <citation type="submission" date="2025-08" db="UniProtKB">
        <authorList>
            <consortium name="Ensembl"/>
        </authorList>
    </citation>
    <scope>IDENTIFICATION</scope>
</reference>
<dbReference type="PANTHER" id="PTHR47148:SF1">
    <property type="entry name" value="CYTOCHROME C OXIDASE ASSEMBLY FACTOR 1 HOMOLOG"/>
    <property type="match status" value="1"/>
</dbReference>
<proteinExistence type="predicted"/>
<dbReference type="GO" id="GO:0005743">
    <property type="term" value="C:mitochondrial inner membrane"/>
    <property type="evidence" value="ECO:0007669"/>
    <property type="project" value="TreeGrafter"/>
</dbReference>
<sequence length="137" mass="15602">MQRSRSASLLQQMAIFITVLTGGGCSLMYYLMQKKFAASEYHRLALECLNAHTTAMENLGAPPLKVHNLHLTDRYNSMDQTRAQIKIPVTGSKTGGYLYATSIRDAQINRWHLQEAILQLRDGKQIDIFSIHQHKRD</sequence>
<organism evidence="2 3">
    <name type="scientific">Denticeps clupeoides</name>
    <name type="common">denticle herring</name>
    <dbReference type="NCBI Taxonomy" id="299321"/>
    <lineage>
        <taxon>Eukaryota</taxon>
        <taxon>Metazoa</taxon>
        <taxon>Chordata</taxon>
        <taxon>Craniata</taxon>
        <taxon>Vertebrata</taxon>
        <taxon>Euteleostomi</taxon>
        <taxon>Actinopterygii</taxon>
        <taxon>Neopterygii</taxon>
        <taxon>Teleostei</taxon>
        <taxon>Clupei</taxon>
        <taxon>Clupeiformes</taxon>
        <taxon>Denticipitoidei</taxon>
        <taxon>Denticipitidae</taxon>
        <taxon>Denticeps</taxon>
    </lineage>
</organism>
<keyword evidence="1" id="KW-0472">Membrane</keyword>
<feature type="transmembrane region" description="Helical" evidence="1">
    <location>
        <begin position="12"/>
        <end position="32"/>
    </location>
</feature>
<keyword evidence="1" id="KW-1133">Transmembrane helix</keyword>
<evidence type="ECO:0000313" key="3">
    <source>
        <dbReference type="Proteomes" id="UP000694580"/>
    </source>
</evidence>
<name>A0AAY4ARN8_9TELE</name>
<dbReference type="GeneTree" id="ENSGT00440000033985"/>
<dbReference type="AlphaFoldDB" id="A0AAY4ARN8"/>
<dbReference type="PANTHER" id="PTHR47148">
    <property type="entry name" value="CYTOCHROME C OXIDASE ASSEMBLY FACTOR 1 HOMOLOG"/>
    <property type="match status" value="1"/>
</dbReference>
<evidence type="ECO:0008006" key="4">
    <source>
        <dbReference type="Google" id="ProtNLM"/>
    </source>
</evidence>
<dbReference type="CTD" id="55744"/>
<accession>A0AAY4ARN8</accession>